<gene>
    <name evidence="1" type="ORF">HNR61_009151</name>
</gene>
<dbReference type="EMBL" id="JACJIA010000024">
    <property type="protein sequence ID" value="MBA8957458.1"/>
    <property type="molecule type" value="Genomic_DNA"/>
</dbReference>
<evidence type="ECO:0000313" key="2">
    <source>
        <dbReference type="Proteomes" id="UP000572680"/>
    </source>
</evidence>
<reference evidence="1 2" key="1">
    <citation type="submission" date="2020-08" db="EMBL/GenBank/DDBJ databases">
        <title>Genomic Encyclopedia of Type Strains, Phase IV (KMG-IV): sequencing the most valuable type-strain genomes for metagenomic binning, comparative biology and taxonomic classification.</title>
        <authorList>
            <person name="Goeker M."/>
        </authorList>
    </citation>
    <scope>NUCLEOTIDE SEQUENCE [LARGE SCALE GENOMIC DNA]</scope>
    <source>
        <strain evidence="1 2">DSM 44197</strain>
    </source>
</reference>
<dbReference type="PANTHER" id="PTHR24094">
    <property type="entry name" value="SECRETED PROTEIN"/>
    <property type="match status" value="1"/>
</dbReference>
<keyword evidence="2" id="KW-1185">Reference proteome</keyword>
<dbReference type="RefSeq" id="WP_312898410.1">
    <property type="nucleotide sequence ID" value="NZ_BAAALP010000081.1"/>
</dbReference>
<protein>
    <recommendedName>
        <fullName evidence="3">DUF1524 domain-containing protein</fullName>
    </recommendedName>
</protein>
<evidence type="ECO:0000313" key="1">
    <source>
        <dbReference type="EMBL" id="MBA8957458.1"/>
    </source>
</evidence>
<name>A0A7W3M093_ACTNM</name>
<dbReference type="AlphaFoldDB" id="A0A7W3M093"/>
<dbReference type="Proteomes" id="UP000572680">
    <property type="component" value="Unassembled WGS sequence"/>
</dbReference>
<accession>A0A7W3M093</accession>
<evidence type="ECO:0008006" key="3">
    <source>
        <dbReference type="Google" id="ProtNLM"/>
    </source>
</evidence>
<proteinExistence type="predicted"/>
<sequence length="92" mass="10147">MVPLAEAWRSGASSWITSRRQTFANDLTSSQLWAVTDDVNQAKGDKGPAEWLPPLASFRCMYARSWVDVKYRHDLTVDSAEKTALAGVLSGC</sequence>
<comment type="caution">
    <text evidence="1">The sequence shown here is derived from an EMBL/GenBank/DDBJ whole genome shotgun (WGS) entry which is preliminary data.</text>
</comment>
<organism evidence="1 2">
    <name type="scientific">Actinomadura namibiensis</name>
    <dbReference type="NCBI Taxonomy" id="182080"/>
    <lineage>
        <taxon>Bacteria</taxon>
        <taxon>Bacillati</taxon>
        <taxon>Actinomycetota</taxon>
        <taxon>Actinomycetes</taxon>
        <taxon>Streptosporangiales</taxon>
        <taxon>Thermomonosporaceae</taxon>
        <taxon>Actinomadura</taxon>
    </lineage>
</organism>
<dbReference type="PANTHER" id="PTHR24094:SF15">
    <property type="entry name" value="AMP-DEPENDENT SYNTHETASE_LIGASE DOMAIN-CONTAINING PROTEIN-RELATED"/>
    <property type="match status" value="1"/>
</dbReference>